<dbReference type="Gene3D" id="3.30.70.100">
    <property type="match status" value="1"/>
</dbReference>
<dbReference type="InterPro" id="IPR042885">
    <property type="entry name" value="HIPP47/16"/>
</dbReference>
<dbReference type="OrthoDB" id="692882at2759"/>
<dbReference type="AlphaFoldDB" id="A0A6G1DT09"/>
<keyword evidence="2" id="KW-1185">Reference proteome</keyword>
<dbReference type="PANTHER" id="PTHR46932">
    <property type="entry name" value="HEAVY METAL-ASSOCIATED ISOPRENYLATED PLANT PROTEIN 47"/>
    <property type="match status" value="1"/>
</dbReference>
<gene>
    <name evidence="1" type="ORF">E2562_031529</name>
</gene>
<dbReference type="Proteomes" id="UP000479710">
    <property type="component" value="Unassembled WGS sequence"/>
</dbReference>
<dbReference type="EMBL" id="SPHZ02000006">
    <property type="protein sequence ID" value="KAF0914803.1"/>
    <property type="molecule type" value="Genomic_DNA"/>
</dbReference>
<evidence type="ECO:0000313" key="1">
    <source>
        <dbReference type="EMBL" id="KAF0914803.1"/>
    </source>
</evidence>
<proteinExistence type="predicted"/>
<reference evidence="1 2" key="1">
    <citation type="submission" date="2019-11" db="EMBL/GenBank/DDBJ databases">
        <title>Whole genome sequence of Oryza granulata.</title>
        <authorList>
            <person name="Li W."/>
        </authorList>
    </citation>
    <scope>NUCLEOTIDE SEQUENCE [LARGE SCALE GENOMIC DNA]</scope>
    <source>
        <strain evidence="2">cv. Menghai</strain>
        <tissue evidence="1">Leaf</tissue>
    </source>
</reference>
<name>A0A6G1DT09_9ORYZ</name>
<comment type="caution">
    <text evidence="1">The sequence shown here is derived from an EMBL/GenBank/DDBJ whole genome shotgun (WGS) entry which is preliminary data.</text>
</comment>
<accession>A0A6G1DT09</accession>
<protein>
    <recommendedName>
        <fullName evidence="3">HMA domain-containing protein</fullName>
    </recommendedName>
</protein>
<organism evidence="1 2">
    <name type="scientific">Oryza meyeriana var. granulata</name>
    <dbReference type="NCBI Taxonomy" id="110450"/>
    <lineage>
        <taxon>Eukaryota</taxon>
        <taxon>Viridiplantae</taxon>
        <taxon>Streptophyta</taxon>
        <taxon>Embryophyta</taxon>
        <taxon>Tracheophyta</taxon>
        <taxon>Spermatophyta</taxon>
        <taxon>Magnoliopsida</taxon>
        <taxon>Liliopsida</taxon>
        <taxon>Poales</taxon>
        <taxon>Poaceae</taxon>
        <taxon>BOP clade</taxon>
        <taxon>Oryzoideae</taxon>
        <taxon>Oryzeae</taxon>
        <taxon>Oryzinae</taxon>
        <taxon>Oryza</taxon>
        <taxon>Oryza meyeriana</taxon>
    </lineage>
</organism>
<evidence type="ECO:0008006" key="3">
    <source>
        <dbReference type="Google" id="ProtNLM"/>
    </source>
</evidence>
<dbReference type="PANTHER" id="PTHR46932:SF11">
    <property type="entry name" value="OS02G0582800 PROTEIN"/>
    <property type="match status" value="1"/>
</dbReference>
<evidence type="ECO:0000313" key="2">
    <source>
        <dbReference type="Proteomes" id="UP000479710"/>
    </source>
</evidence>
<sequence length="156" mass="17100">MLELDGGGPILELKIIIRISAEMEKGKMKAMKTAASVTGVESVTLAGGDRNLLMVVGHGETQKECRRHRDRGDGARRVRGSGTSTHQGGPARCRLSWWQFIPDQRRRVFGFFTQSAPLPRLPPTAAVDLDGLVLRVNSGANHWRLTSMLNKSIIGI</sequence>